<dbReference type="PANTHER" id="PTHR11923">
    <property type="entry name" value="SCAVENGER RECEPTOR CLASS B TYPE-1 SR-B1"/>
    <property type="match status" value="1"/>
</dbReference>
<keyword evidence="6" id="KW-0472">Membrane</keyword>
<dbReference type="AlphaFoldDB" id="A0A8K0GCU8"/>
<reference evidence="8" key="1">
    <citation type="submission" date="2019-08" db="EMBL/GenBank/DDBJ databases">
        <title>The genome of the North American firefly Photinus pyralis.</title>
        <authorList>
            <consortium name="Photinus pyralis genome working group"/>
            <person name="Fallon T.R."/>
            <person name="Sander Lower S.E."/>
            <person name="Weng J.-K."/>
        </authorList>
    </citation>
    <scope>NUCLEOTIDE SEQUENCE</scope>
    <source>
        <strain evidence="8">TRF0915ILg1</strain>
        <tissue evidence="8">Whole body</tissue>
    </source>
</reference>
<evidence type="ECO:0000313" key="8">
    <source>
        <dbReference type="EMBL" id="KAF2900015.1"/>
    </source>
</evidence>
<name>A0A8K0GCU8_IGNLU</name>
<keyword evidence="3" id="KW-1003">Cell membrane</keyword>
<dbReference type="GO" id="GO:0005886">
    <property type="term" value="C:plasma membrane"/>
    <property type="evidence" value="ECO:0007669"/>
    <property type="project" value="UniProtKB-SubCell"/>
</dbReference>
<evidence type="ECO:0000256" key="3">
    <source>
        <dbReference type="ARBA" id="ARBA00022475"/>
    </source>
</evidence>
<proteinExistence type="inferred from homology"/>
<protein>
    <submittedName>
        <fullName evidence="8">Uncharacterized protein</fullName>
    </submittedName>
</protein>
<comment type="similarity">
    <text evidence="2">Belongs to the CD36 family.</text>
</comment>
<feature type="non-terminal residue" evidence="8">
    <location>
        <position position="1"/>
    </location>
</feature>
<keyword evidence="9" id="KW-1185">Reference proteome</keyword>
<organism evidence="8 9">
    <name type="scientific">Ignelater luminosus</name>
    <name type="common">Cucubano</name>
    <name type="synonym">Pyrophorus luminosus</name>
    <dbReference type="NCBI Taxonomy" id="2038154"/>
    <lineage>
        <taxon>Eukaryota</taxon>
        <taxon>Metazoa</taxon>
        <taxon>Ecdysozoa</taxon>
        <taxon>Arthropoda</taxon>
        <taxon>Hexapoda</taxon>
        <taxon>Insecta</taxon>
        <taxon>Pterygota</taxon>
        <taxon>Neoptera</taxon>
        <taxon>Endopterygota</taxon>
        <taxon>Coleoptera</taxon>
        <taxon>Polyphaga</taxon>
        <taxon>Elateriformia</taxon>
        <taxon>Elateroidea</taxon>
        <taxon>Elateridae</taxon>
        <taxon>Agrypninae</taxon>
        <taxon>Pyrophorini</taxon>
        <taxon>Ignelater</taxon>
    </lineage>
</organism>
<sequence length="209" mass="24449">MLTAGFLTKALVGCFTLCVGLTLLLSKSWILEFTAASILVLKPNALIKNLWLKPPEKILTNIYIFNWSNPESFRNTITKPKVQEIGPYRYFYTSEKRNVVWNDNNTVTCTQVRYWTFDKERTKQSLSDNITVMHSIAFSAAHYFRYWNYFFKKSLSLFLAANSYDLQHTKTANEFLNSGVEDPFFDAFRYLPFIASDIPRFKKFAFINF</sequence>
<keyword evidence="5" id="KW-1133">Transmembrane helix</keyword>
<comment type="caution">
    <text evidence="8">The sequence shown here is derived from an EMBL/GenBank/DDBJ whole genome shotgun (WGS) entry which is preliminary data.</text>
</comment>
<evidence type="ECO:0000256" key="1">
    <source>
        <dbReference type="ARBA" id="ARBA00004236"/>
    </source>
</evidence>
<dbReference type="InterPro" id="IPR002159">
    <property type="entry name" value="CD36_fam"/>
</dbReference>
<evidence type="ECO:0000256" key="7">
    <source>
        <dbReference type="ARBA" id="ARBA00023180"/>
    </source>
</evidence>
<accession>A0A8K0GCU8</accession>
<keyword evidence="4" id="KW-0812">Transmembrane</keyword>
<keyword evidence="7" id="KW-0325">Glycoprotein</keyword>
<evidence type="ECO:0000256" key="6">
    <source>
        <dbReference type="ARBA" id="ARBA00023136"/>
    </source>
</evidence>
<dbReference type="PRINTS" id="PR01609">
    <property type="entry name" value="CD36FAMILY"/>
</dbReference>
<dbReference type="OrthoDB" id="514335at2759"/>
<evidence type="ECO:0000256" key="5">
    <source>
        <dbReference type="ARBA" id="ARBA00022989"/>
    </source>
</evidence>
<dbReference type="GO" id="GO:0005044">
    <property type="term" value="F:scavenger receptor activity"/>
    <property type="evidence" value="ECO:0007669"/>
    <property type="project" value="TreeGrafter"/>
</dbReference>
<dbReference type="EMBL" id="VTPC01002450">
    <property type="protein sequence ID" value="KAF2900015.1"/>
    <property type="molecule type" value="Genomic_DNA"/>
</dbReference>
<dbReference type="PANTHER" id="PTHR11923:SF93">
    <property type="entry name" value="GH07959P-RELATED"/>
    <property type="match status" value="1"/>
</dbReference>
<dbReference type="Proteomes" id="UP000801492">
    <property type="component" value="Unassembled WGS sequence"/>
</dbReference>
<evidence type="ECO:0000313" key="9">
    <source>
        <dbReference type="Proteomes" id="UP000801492"/>
    </source>
</evidence>
<comment type="subcellular location">
    <subcellularLocation>
        <location evidence="1">Cell membrane</location>
    </subcellularLocation>
</comment>
<evidence type="ECO:0000256" key="2">
    <source>
        <dbReference type="ARBA" id="ARBA00010532"/>
    </source>
</evidence>
<dbReference type="Pfam" id="PF01130">
    <property type="entry name" value="CD36"/>
    <property type="match status" value="1"/>
</dbReference>
<evidence type="ECO:0000256" key="4">
    <source>
        <dbReference type="ARBA" id="ARBA00022692"/>
    </source>
</evidence>
<gene>
    <name evidence="8" type="ORF">ILUMI_06170</name>
</gene>
<dbReference type="GO" id="GO:0005737">
    <property type="term" value="C:cytoplasm"/>
    <property type="evidence" value="ECO:0007669"/>
    <property type="project" value="TreeGrafter"/>
</dbReference>